<comment type="caution">
    <text evidence="8">The sequence shown here is derived from an EMBL/GenBank/DDBJ whole genome shotgun (WGS) entry which is preliminary data.</text>
</comment>
<gene>
    <name evidence="8" type="primary">thiD</name>
    <name evidence="8" type="ORF">HMPREF0645_1626</name>
</gene>
<dbReference type="EC" id="2.7.1.49" evidence="2"/>
<sequence>MSRRCVPVLTIAGSDSSGGAGIQADIKTISALGGYAAAAITAVTAQNTLGVTAVEAVSPTMVEAQIRAVMTDIVPRSVKIGMTGSRETIDAVTCGLSAYATVPIVLDPVMVSTSGCRLTEEDAIKSLIERLVPMATLLTPNLPEAEQLVGHRASTIAERDEAARRILDMGCGAVLIKGGHDMDGDTMEDRLYRFDARGSMVIDRFVHTRIDTSNTHGTGCTLSSAIATYLAMGEPLVEAVEKGVNYLQEALLHGVDLAIGQGHGPVNHTFNPLPMWAD</sequence>
<feature type="domain" description="Pyridoxamine kinase/Phosphomethylpyrimidine kinase" evidence="7">
    <location>
        <begin position="15"/>
        <end position="267"/>
    </location>
</feature>
<evidence type="ECO:0000313" key="9">
    <source>
        <dbReference type="Proteomes" id="UP000003160"/>
    </source>
</evidence>
<keyword evidence="4" id="KW-0547">Nucleotide-binding</keyword>
<reference evidence="8 9" key="1">
    <citation type="submission" date="2009-10" db="EMBL/GenBank/DDBJ databases">
        <authorList>
            <person name="Qin X."/>
            <person name="Bachman B."/>
            <person name="Battles P."/>
            <person name="Bell A."/>
            <person name="Bess C."/>
            <person name="Bickham C."/>
            <person name="Chaboub L."/>
            <person name="Chen D."/>
            <person name="Coyle M."/>
            <person name="Deiros D.R."/>
            <person name="Dinh H."/>
            <person name="Forbes L."/>
            <person name="Fowler G."/>
            <person name="Francisco L."/>
            <person name="Fu Q."/>
            <person name="Gubbala S."/>
            <person name="Hale W."/>
            <person name="Han Y."/>
            <person name="Hemphill L."/>
            <person name="Highlander S.K."/>
            <person name="Hirani K."/>
            <person name="Hogues M."/>
            <person name="Jackson L."/>
            <person name="Jakkamsetti A."/>
            <person name="Javaid M."/>
            <person name="Jiang H."/>
            <person name="Korchina V."/>
            <person name="Kovar C."/>
            <person name="Lara F."/>
            <person name="Lee S."/>
            <person name="Mata R."/>
            <person name="Mathew T."/>
            <person name="Moen C."/>
            <person name="Morales K."/>
            <person name="Munidasa M."/>
            <person name="Nazareth L."/>
            <person name="Ngo R."/>
            <person name="Nguyen L."/>
            <person name="Okwuonu G."/>
            <person name="Ongeri F."/>
            <person name="Patil S."/>
            <person name="Petrosino J."/>
            <person name="Pham C."/>
            <person name="Pham P."/>
            <person name="Pu L.-L."/>
            <person name="Puazo M."/>
            <person name="Raj R."/>
            <person name="Reid J."/>
            <person name="Rouhana J."/>
            <person name="Saada N."/>
            <person name="Shang Y."/>
            <person name="Simmons D."/>
            <person name="Thornton R."/>
            <person name="Warren J."/>
            <person name="Weissenberger G."/>
            <person name="Zhang J."/>
            <person name="Zhang L."/>
            <person name="Zhou C."/>
            <person name="Zhu D."/>
            <person name="Muzny D."/>
            <person name="Worley K."/>
            <person name="Gibbs R."/>
        </authorList>
    </citation>
    <scope>NUCLEOTIDE SEQUENCE [LARGE SCALE GENOMIC DNA]</scope>
    <source>
        <strain evidence="8 9">DSM 17361</strain>
    </source>
</reference>
<dbReference type="Proteomes" id="UP000003160">
    <property type="component" value="Unassembled WGS sequence"/>
</dbReference>
<keyword evidence="5 8" id="KW-0418">Kinase</keyword>
<evidence type="ECO:0000313" key="8">
    <source>
        <dbReference type="EMBL" id="EFA43908.1"/>
    </source>
</evidence>
<dbReference type="InterPro" id="IPR029056">
    <property type="entry name" value="Ribokinase-like"/>
</dbReference>
<evidence type="ECO:0000256" key="1">
    <source>
        <dbReference type="ARBA" id="ARBA00004948"/>
    </source>
</evidence>
<dbReference type="GO" id="GO:0005829">
    <property type="term" value="C:cytosol"/>
    <property type="evidence" value="ECO:0007669"/>
    <property type="project" value="TreeGrafter"/>
</dbReference>
<dbReference type="GO" id="GO:0008902">
    <property type="term" value="F:hydroxymethylpyrimidine kinase activity"/>
    <property type="evidence" value="ECO:0007669"/>
    <property type="project" value="UniProtKB-EC"/>
</dbReference>
<dbReference type="GO" id="GO:0009228">
    <property type="term" value="P:thiamine biosynthetic process"/>
    <property type="evidence" value="ECO:0007669"/>
    <property type="project" value="InterPro"/>
</dbReference>
<dbReference type="PANTHER" id="PTHR20858">
    <property type="entry name" value="PHOSPHOMETHYLPYRIMIDINE KINASE"/>
    <property type="match status" value="1"/>
</dbReference>
<dbReference type="NCBIfam" id="TIGR00097">
    <property type="entry name" value="HMP-P_kinase"/>
    <property type="match status" value="1"/>
</dbReference>
<comment type="pathway">
    <text evidence="1">Cofactor biosynthesis; thiamine diphosphate biosynthesis.</text>
</comment>
<name>D1PXE1_9BACT</name>
<dbReference type="CDD" id="cd01169">
    <property type="entry name" value="HMPP_kinase"/>
    <property type="match status" value="1"/>
</dbReference>
<dbReference type="GO" id="GO:0005524">
    <property type="term" value="F:ATP binding"/>
    <property type="evidence" value="ECO:0007669"/>
    <property type="project" value="UniProtKB-KW"/>
</dbReference>
<dbReference type="HOGENOM" id="CLU_020520_0_1_10"/>
<evidence type="ECO:0000256" key="6">
    <source>
        <dbReference type="ARBA" id="ARBA00022840"/>
    </source>
</evidence>
<dbReference type="RefSeq" id="WP_007173729.1">
    <property type="nucleotide sequence ID" value="NZ_GG704781.1"/>
</dbReference>
<dbReference type="PANTHER" id="PTHR20858:SF17">
    <property type="entry name" value="HYDROXYMETHYLPYRIMIDINE_PHOSPHOMETHYLPYRIMIDINE KINASE THI20-RELATED"/>
    <property type="match status" value="1"/>
</dbReference>
<keyword evidence="6" id="KW-0067">ATP-binding</keyword>
<evidence type="ECO:0000256" key="3">
    <source>
        <dbReference type="ARBA" id="ARBA00022679"/>
    </source>
</evidence>
<dbReference type="Pfam" id="PF08543">
    <property type="entry name" value="Phos_pyr_kin"/>
    <property type="match status" value="1"/>
</dbReference>
<dbReference type="GO" id="GO:0008972">
    <property type="term" value="F:phosphomethylpyrimidine kinase activity"/>
    <property type="evidence" value="ECO:0007669"/>
    <property type="project" value="InterPro"/>
</dbReference>
<evidence type="ECO:0000256" key="2">
    <source>
        <dbReference type="ARBA" id="ARBA00012135"/>
    </source>
</evidence>
<evidence type="ECO:0000259" key="7">
    <source>
        <dbReference type="Pfam" id="PF08543"/>
    </source>
</evidence>
<dbReference type="eggNOG" id="COG0351">
    <property type="taxonomic scope" value="Bacteria"/>
</dbReference>
<keyword evidence="3 8" id="KW-0808">Transferase</keyword>
<evidence type="ECO:0000256" key="5">
    <source>
        <dbReference type="ARBA" id="ARBA00022777"/>
    </source>
</evidence>
<dbReference type="InterPro" id="IPR013749">
    <property type="entry name" value="PM/HMP-P_kinase-1"/>
</dbReference>
<dbReference type="SUPFAM" id="SSF53613">
    <property type="entry name" value="Ribokinase-like"/>
    <property type="match status" value="1"/>
</dbReference>
<dbReference type="Gene3D" id="3.40.1190.20">
    <property type="match status" value="1"/>
</dbReference>
<dbReference type="EMBL" id="ACKS01000070">
    <property type="protein sequence ID" value="EFA43908.1"/>
    <property type="molecule type" value="Genomic_DNA"/>
</dbReference>
<evidence type="ECO:0000256" key="4">
    <source>
        <dbReference type="ARBA" id="ARBA00022741"/>
    </source>
</evidence>
<dbReference type="OrthoDB" id="9810880at2"/>
<proteinExistence type="predicted"/>
<keyword evidence="9" id="KW-1185">Reference proteome</keyword>
<protein>
    <recommendedName>
        <fullName evidence="2">hydroxymethylpyrimidine kinase</fullName>
        <ecNumber evidence="2">2.7.1.49</ecNumber>
    </recommendedName>
</protein>
<dbReference type="FunFam" id="3.40.1190.20:FF:000003">
    <property type="entry name" value="Phosphomethylpyrimidine kinase ThiD"/>
    <property type="match status" value="1"/>
</dbReference>
<dbReference type="AlphaFoldDB" id="D1PXE1"/>
<organism evidence="8 9">
    <name type="scientific">Hallella bergensis DSM 17361</name>
    <dbReference type="NCBI Taxonomy" id="585502"/>
    <lineage>
        <taxon>Bacteria</taxon>
        <taxon>Pseudomonadati</taxon>
        <taxon>Bacteroidota</taxon>
        <taxon>Bacteroidia</taxon>
        <taxon>Bacteroidales</taxon>
        <taxon>Prevotellaceae</taxon>
        <taxon>Hallella</taxon>
    </lineage>
</organism>
<dbReference type="InterPro" id="IPR004399">
    <property type="entry name" value="HMP/HMP-P_kinase_dom"/>
</dbReference>
<accession>D1PXE1</accession>